<reference evidence="1 2" key="1">
    <citation type="submission" date="2019-11" db="EMBL/GenBank/DDBJ databases">
        <title>Genome analysis of Rhizobacterium cereale a novel genus and species isolated from maize roots in North Spain.</title>
        <authorList>
            <person name="Menendez E."/>
            <person name="Flores-Felix J.D."/>
            <person name="Ramirez-Bahena M.-H."/>
            <person name="Igual J.M."/>
            <person name="Garcia-Fraile P."/>
            <person name="Peix A."/>
            <person name="Velazquez E."/>
        </authorList>
    </citation>
    <scope>NUCLEOTIDE SEQUENCE [LARGE SCALE GENOMIC DNA]</scope>
    <source>
        <strain evidence="1 2">RZME27</strain>
    </source>
</reference>
<evidence type="ECO:0000313" key="2">
    <source>
        <dbReference type="Proteomes" id="UP000435138"/>
    </source>
</evidence>
<dbReference type="Proteomes" id="UP000435138">
    <property type="component" value="Unassembled WGS sequence"/>
</dbReference>
<keyword evidence="2" id="KW-1185">Reference proteome</keyword>
<dbReference type="SMART" id="SM00671">
    <property type="entry name" value="SEL1"/>
    <property type="match status" value="4"/>
</dbReference>
<dbReference type="PANTHER" id="PTHR11102">
    <property type="entry name" value="SEL-1-LIKE PROTEIN"/>
    <property type="match status" value="1"/>
</dbReference>
<gene>
    <name evidence="1" type="ORF">GAO09_02785</name>
</gene>
<dbReference type="SUPFAM" id="SSF81901">
    <property type="entry name" value="HCP-like"/>
    <property type="match status" value="1"/>
</dbReference>
<dbReference type="Pfam" id="PF08238">
    <property type="entry name" value="Sel1"/>
    <property type="match status" value="4"/>
</dbReference>
<organism evidence="1 2">
    <name type="scientific">Endobacterium cereale</name>
    <dbReference type="NCBI Taxonomy" id="2663029"/>
    <lineage>
        <taxon>Bacteria</taxon>
        <taxon>Pseudomonadati</taxon>
        <taxon>Pseudomonadota</taxon>
        <taxon>Alphaproteobacteria</taxon>
        <taxon>Hyphomicrobiales</taxon>
        <taxon>Rhizobiaceae</taxon>
        <taxon>Endobacterium</taxon>
    </lineage>
</organism>
<dbReference type="InterPro" id="IPR050767">
    <property type="entry name" value="Sel1_AlgK"/>
</dbReference>
<protein>
    <recommendedName>
        <fullName evidence="3">Sel1 repeat family protein</fullName>
    </recommendedName>
</protein>
<proteinExistence type="predicted"/>
<dbReference type="AlphaFoldDB" id="A0A6A8A2T6"/>
<dbReference type="PANTHER" id="PTHR11102:SF160">
    <property type="entry name" value="ERAD-ASSOCIATED E3 UBIQUITIN-PROTEIN LIGASE COMPONENT HRD3"/>
    <property type="match status" value="1"/>
</dbReference>
<dbReference type="InterPro" id="IPR006597">
    <property type="entry name" value="Sel1-like"/>
</dbReference>
<evidence type="ECO:0000313" key="1">
    <source>
        <dbReference type="EMBL" id="MQY44999.1"/>
    </source>
</evidence>
<dbReference type="Gene3D" id="1.25.40.10">
    <property type="entry name" value="Tetratricopeptide repeat domain"/>
    <property type="match status" value="1"/>
</dbReference>
<dbReference type="EMBL" id="WIXI01000022">
    <property type="protein sequence ID" value="MQY44999.1"/>
    <property type="molecule type" value="Genomic_DNA"/>
</dbReference>
<dbReference type="InterPro" id="IPR011990">
    <property type="entry name" value="TPR-like_helical_dom_sf"/>
</dbReference>
<sequence length="220" mass="24282">MHSVALGDGMNRIACSLVGLLFSAATAQSDQIRNSWEWFNAAEFYQARDSGNAQDAVKVARYFRVSAEKGNAVAAFKLGELYEHGAGVAEDPVQAFNWYIRSAAKNDKHGQLKVGWCYQKGIGVQADLKIAAIWYRVSAENGNIWAYHMLAFMLADGDGVKKDVALARRYLELSLPKTKDHWAKWKLAHLLVEEDPARAKNLLKEAAAAGNIQAAAELKQ</sequence>
<comment type="caution">
    <text evidence="1">The sequence shown here is derived from an EMBL/GenBank/DDBJ whole genome shotgun (WGS) entry which is preliminary data.</text>
</comment>
<evidence type="ECO:0008006" key="3">
    <source>
        <dbReference type="Google" id="ProtNLM"/>
    </source>
</evidence>
<name>A0A6A8A2T6_9HYPH</name>
<accession>A0A6A8A2T6</accession>